<reference evidence="2" key="1">
    <citation type="submission" date="2016-04" db="EMBL/GenBank/DDBJ databases">
        <authorList>
            <person name="Strapagiel D."/>
            <person name="Borowka P."/>
            <person name="Marciniak B."/>
            <person name="Bakula Z."/>
            <person name="Van Ingen J."/>
            <person name="Safianowska A."/>
            <person name="Dziadek J."/>
            <person name="Jagielski T."/>
        </authorList>
    </citation>
    <scope>NUCLEOTIDE SEQUENCE [LARGE SCALE GENOMIC DNA]</scope>
    <source>
        <strain evidence="2">1010001458</strain>
    </source>
</reference>
<gene>
    <name evidence="1" type="ORF">A4G28_16710</name>
</gene>
<dbReference type="RefSeq" id="WP_075513212.1">
    <property type="nucleotide sequence ID" value="NZ_CP089224.1"/>
</dbReference>
<dbReference type="AlphaFoldDB" id="A0A163V6Z5"/>
<dbReference type="EMBL" id="LWCI01000165">
    <property type="protein sequence ID" value="KZS57050.1"/>
    <property type="molecule type" value="Genomic_DNA"/>
</dbReference>
<comment type="caution">
    <text evidence="1">The sequence shown here is derived from an EMBL/GenBank/DDBJ whole genome shotgun (WGS) entry which is preliminary data.</text>
</comment>
<dbReference type="Gene3D" id="6.10.140.2080">
    <property type="match status" value="1"/>
</dbReference>
<evidence type="ECO:0008006" key="3">
    <source>
        <dbReference type="Google" id="ProtNLM"/>
    </source>
</evidence>
<dbReference type="Pfam" id="PF11829">
    <property type="entry name" value="DUF3349"/>
    <property type="match status" value="1"/>
</dbReference>
<name>A0A163V6Z5_9MYCO</name>
<sequence>MNRFLTSIVSWLRAGYPEGIPPTDSFAVLALLARRLTNDEVQAVASELIRRGEFDQIDIGVVITQFTDDLPSPDDVERVRARLAAHGWPFDPLDDTREDHA</sequence>
<dbReference type="Proteomes" id="UP000077342">
    <property type="component" value="Unassembled WGS sequence"/>
</dbReference>
<protein>
    <recommendedName>
        <fullName evidence="3">DUF3349 domain-containing protein</fullName>
    </recommendedName>
</protein>
<organism evidence="1 2">
    <name type="scientific">Mycobacterium ostraviense</name>
    <dbReference type="NCBI Taxonomy" id="2738409"/>
    <lineage>
        <taxon>Bacteria</taxon>
        <taxon>Bacillati</taxon>
        <taxon>Actinomycetota</taxon>
        <taxon>Actinomycetes</taxon>
        <taxon>Mycobacteriales</taxon>
        <taxon>Mycobacteriaceae</taxon>
        <taxon>Mycobacterium</taxon>
    </lineage>
</organism>
<dbReference type="Gene3D" id="1.10.10.2390">
    <property type="match status" value="1"/>
</dbReference>
<accession>A0A163V6Z5</accession>
<proteinExistence type="predicted"/>
<keyword evidence="2" id="KW-1185">Reference proteome</keyword>
<evidence type="ECO:0000313" key="1">
    <source>
        <dbReference type="EMBL" id="KZS57050.1"/>
    </source>
</evidence>
<evidence type="ECO:0000313" key="2">
    <source>
        <dbReference type="Proteomes" id="UP000077342"/>
    </source>
</evidence>
<dbReference type="InterPro" id="IPR021784">
    <property type="entry name" value="DUF3349"/>
</dbReference>